<dbReference type="Proteomes" id="UP000317593">
    <property type="component" value="Unassembled WGS sequence"/>
</dbReference>
<evidence type="ECO:0000256" key="2">
    <source>
        <dbReference type="ARBA" id="ARBA00022908"/>
    </source>
</evidence>
<dbReference type="InterPro" id="IPR004107">
    <property type="entry name" value="Integrase_SAM-like_N"/>
</dbReference>
<evidence type="ECO:0000259" key="6">
    <source>
        <dbReference type="PROSITE" id="PS51898"/>
    </source>
</evidence>
<feature type="domain" description="Core-binding (CB)" evidence="7">
    <location>
        <begin position="5"/>
        <end position="88"/>
    </location>
</feature>
<sequence>MEVKMKNARALSMLSTELRRRNYSYRTEKSYVQWVKRFLLYIQRHKGNIINEQSITAYLNYLAVERRVAGSTQNQALCAIIFYLEKVLHKQVPELVNLKRAKKSDHLPVVLTKAEVRRVLELLQGVKQLVVQLLYGSGLRISEALRLRVQDLDFSYRQLFVRNTKGRKDRTTILPDRLVMPLKRHLRKVKRLHDRDLDRGWGEVILPKALDKKYPSANRELKWQYVFPSRKRRKDPRSGRYQRYHLSTSTVQKAVRKAVRRANIQKHATCHTFRHSFATHLLENGYDIRTVQELLGHKSVKTTQVYTHVLKRGGQGVKSPLDG</sequence>
<gene>
    <name evidence="8" type="ORF">SAMN06265218_1131</name>
</gene>
<keyword evidence="2" id="KW-0229">DNA integration</keyword>
<feature type="domain" description="Tyr recombinase" evidence="6">
    <location>
        <begin position="106"/>
        <end position="322"/>
    </location>
</feature>
<dbReference type="SUPFAM" id="SSF56349">
    <property type="entry name" value="DNA breaking-rejoining enzymes"/>
    <property type="match status" value="1"/>
</dbReference>
<dbReference type="GO" id="GO:0015074">
    <property type="term" value="P:DNA integration"/>
    <property type="evidence" value="ECO:0007669"/>
    <property type="project" value="UniProtKB-KW"/>
</dbReference>
<dbReference type="PROSITE" id="PS51900">
    <property type="entry name" value="CB"/>
    <property type="match status" value="1"/>
</dbReference>
<dbReference type="EMBL" id="FXTH01000013">
    <property type="protein sequence ID" value="SMO78136.1"/>
    <property type="molecule type" value="Genomic_DNA"/>
</dbReference>
<keyword evidence="9" id="KW-1185">Reference proteome</keyword>
<accession>A0A521E2E9</accession>
<dbReference type="InterPro" id="IPR002104">
    <property type="entry name" value="Integrase_catalytic"/>
</dbReference>
<reference evidence="8 9" key="1">
    <citation type="submission" date="2017-05" db="EMBL/GenBank/DDBJ databases">
        <authorList>
            <person name="Varghese N."/>
            <person name="Submissions S."/>
        </authorList>
    </citation>
    <scope>NUCLEOTIDE SEQUENCE [LARGE SCALE GENOMIC DNA]</scope>
    <source>
        <strain evidence="8 9">DSM 21194</strain>
    </source>
</reference>
<dbReference type="PANTHER" id="PTHR30349:SF64">
    <property type="entry name" value="PROPHAGE INTEGRASE INTD-RELATED"/>
    <property type="match status" value="1"/>
</dbReference>
<dbReference type="Gene3D" id="1.10.443.10">
    <property type="entry name" value="Intergrase catalytic core"/>
    <property type="match status" value="1"/>
</dbReference>
<evidence type="ECO:0000256" key="3">
    <source>
        <dbReference type="ARBA" id="ARBA00023125"/>
    </source>
</evidence>
<dbReference type="PANTHER" id="PTHR30349">
    <property type="entry name" value="PHAGE INTEGRASE-RELATED"/>
    <property type="match status" value="1"/>
</dbReference>
<dbReference type="Pfam" id="PF13495">
    <property type="entry name" value="Phage_int_SAM_4"/>
    <property type="match status" value="1"/>
</dbReference>
<keyword evidence="4" id="KW-0233">DNA recombination</keyword>
<dbReference type="Gene3D" id="1.10.150.130">
    <property type="match status" value="1"/>
</dbReference>
<dbReference type="InterPro" id="IPR013762">
    <property type="entry name" value="Integrase-like_cat_sf"/>
</dbReference>
<dbReference type="AlphaFoldDB" id="A0A521E2E9"/>
<dbReference type="InterPro" id="IPR050090">
    <property type="entry name" value="Tyrosine_recombinase_XerCD"/>
</dbReference>
<dbReference type="InterPro" id="IPR011946">
    <property type="entry name" value="Integrase_integron-type"/>
</dbReference>
<evidence type="ECO:0000259" key="7">
    <source>
        <dbReference type="PROSITE" id="PS51900"/>
    </source>
</evidence>
<dbReference type="GO" id="GO:0003677">
    <property type="term" value="F:DNA binding"/>
    <property type="evidence" value="ECO:0007669"/>
    <property type="project" value="UniProtKB-UniRule"/>
</dbReference>
<dbReference type="Pfam" id="PF00589">
    <property type="entry name" value="Phage_integrase"/>
    <property type="match status" value="1"/>
</dbReference>
<proteinExistence type="inferred from homology"/>
<comment type="similarity">
    <text evidence="1">Belongs to the 'phage' integrase family.</text>
</comment>
<organism evidence="8 9">
    <name type="scientific">Fodinibius sediminis</name>
    <dbReference type="NCBI Taxonomy" id="1214077"/>
    <lineage>
        <taxon>Bacteria</taxon>
        <taxon>Pseudomonadati</taxon>
        <taxon>Balneolota</taxon>
        <taxon>Balneolia</taxon>
        <taxon>Balneolales</taxon>
        <taxon>Balneolaceae</taxon>
        <taxon>Fodinibius</taxon>
    </lineage>
</organism>
<keyword evidence="3 5" id="KW-0238">DNA-binding</keyword>
<evidence type="ECO:0000256" key="5">
    <source>
        <dbReference type="PROSITE-ProRule" id="PRU01248"/>
    </source>
</evidence>
<evidence type="ECO:0000313" key="8">
    <source>
        <dbReference type="EMBL" id="SMO78136.1"/>
    </source>
</evidence>
<evidence type="ECO:0000256" key="1">
    <source>
        <dbReference type="ARBA" id="ARBA00008857"/>
    </source>
</evidence>
<name>A0A521E2E9_9BACT</name>
<protein>
    <submittedName>
        <fullName evidence="8">Integron integrase</fullName>
    </submittedName>
</protein>
<dbReference type="InterPro" id="IPR011010">
    <property type="entry name" value="DNA_brk_join_enz"/>
</dbReference>
<evidence type="ECO:0000313" key="9">
    <source>
        <dbReference type="Proteomes" id="UP000317593"/>
    </source>
</evidence>
<dbReference type="GO" id="GO:0006310">
    <property type="term" value="P:DNA recombination"/>
    <property type="evidence" value="ECO:0007669"/>
    <property type="project" value="UniProtKB-KW"/>
</dbReference>
<dbReference type="InterPro" id="IPR010998">
    <property type="entry name" value="Integrase_recombinase_N"/>
</dbReference>
<dbReference type="InterPro" id="IPR044068">
    <property type="entry name" value="CB"/>
</dbReference>
<dbReference type="NCBIfam" id="TIGR02249">
    <property type="entry name" value="integrase_gron"/>
    <property type="match status" value="1"/>
</dbReference>
<dbReference type="PROSITE" id="PS51898">
    <property type="entry name" value="TYR_RECOMBINASE"/>
    <property type="match status" value="1"/>
</dbReference>
<evidence type="ECO:0000256" key="4">
    <source>
        <dbReference type="ARBA" id="ARBA00023172"/>
    </source>
</evidence>